<accession>A0AAD6Y9F9</accession>
<dbReference type="EMBL" id="JARJCW010000076">
    <property type="protein sequence ID" value="KAJ7197724.1"/>
    <property type="molecule type" value="Genomic_DNA"/>
</dbReference>
<name>A0AAD6Y9F9_9AGAR</name>
<comment type="caution">
    <text evidence="2">The sequence shown here is derived from an EMBL/GenBank/DDBJ whole genome shotgun (WGS) entry which is preliminary data.</text>
</comment>
<proteinExistence type="predicted"/>
<protein>
    <submittedName>
        <fullName evidence="2">Uncharacterized protein</fullName>
    </submittedName>
</protein>
<feature type="region of interest" description="Disordered" evidence="1">
    <location>
        <begin position="288"/>
        <end position="311"/>
    </location>
</feature>
<keyword evidence="3" id="KW-1185">Reference proteome</keyword>
<sequence>MAMRPATGWHSECALSVLHTGTLTEPPNIPGSSAPEDAKMLGRDGTMMQLLLGNFSLPIMVLCRVTTASMGIYALPPQAQLAQLLAKPSGNSDSDPFHFIPSPTAPVLRDRIHIFRHEESGYLLGQAPQAAYSTATGRSPQCKSGRADAPFLEDGIYGKKKPGSLAESGTMFRSEALSSRRLGDRRPVAVFTRQIRIRVRSVVLLVGAKTNSASFGGSDAESTTLRAIRSTINAPEMHRVPASVLRPAGALRDNPPQTLSPGPSPRRTHRQSRTPNFVAWTIASTCASPGTLRGNPPQTFKLSPGPSPRRAHRQELYTITRPKLYRLDHRLDVRIATVSPVLHAFPQPALSVESATRCAHLPQAREPVRRTPTASGSPILYGTHGTLRRGRVDSFENMISKLRTRRGAHWQHLNSFASSAILV</sequence>
<dbReference type="AlphaFoldDB" id="A0AAD6Y9F9"/>
<evidence type="ECO:0000313" key="3">
    <source>
        <dbReference type="Proteomes" id="UP001219525"/>
    </source>
</evidence>
<gene>
    <name evidence="2" type="ORF">GGX14DRAFT_402353</name>
</gene>
<evidence type="ECO:0000313" key="2">
    <source>
        <dbReference type="EMBL" id="KAJ7197724.1"/>
    </source>
</evidence>
<evidence type="ECO:0000256" key="1">
    <source>
        <dbReference type="SAM" id="MobiDB-lite"/>
    </source>
</evidence>
<dbReference type="Proteomes" id="UP001219525">
    <property type="component" value="Unassembled WGS sequence"/>
</dbReference>
<feature type="region of interest" description="Disordered" evidence="1">
    <location>
        <begin position="246"/>
        <end position="275"/>
    </location>
</feature>
<reference evidence="2" key="1">
    <citation type="submission" date="2023-03" db="EMBL/GenBank/DDBJ databases">
        <title>Massive genome expansion in bonnet fungi (Mycena s.s.) driven by repeated elements and novel gene families across ecological guilds.</title>
        <authorList>
            <consortium name="Lawrence Berkeley National Laboratory"/>
            <person name="Harder C.B."/>
            <person name="Miyauchi S."/>
            <person name="Viragh M."/>
            <person name="Kuo A."/>
            <person name="Thoen E."/>
            <person name="Andreopoulos B."/>
            <person name="Lu D."/>
            <person name="Skrede I."/>
            <person name="Drula E."/>
            <person name="Henrissat B."/>
            <person name="Morin E."/>
            <person name="Kohler A."/>
            <person name="Barry K."/>
            <person name="LaButti K."/>
            <person name="Morin E."/>
            <person name="Salamov A."/>
            <person name="Lipzen A."/>
            <person name="Mereny Z."/>
            <person name="Hegedus B."/>
            <person name="Baldrian P."/>
            <person name="Stursova M."/>
            <person name="Weitz H."/>
            <person name="Taylor A."/>
            <person name="Grigoriev I.V."/>
            <person name="Nagy L.G."/>
            <person name="Martin F."/>
            <person name="Kauserud H."/>
        </authorList>
    </citation>
    <scope>NUCLEOTIDE SEQUENCE</scope>
    <source>
        <strain evidence="2">9144</strain>
    </source>
</reference>
<organism evidence="2 3">
    <name type="scientific">Mycena pura</name>
    <dbReference type="NCBI Taxonomy" id="153505"/>
    <lineage>
        <taxon>Eukaryota</taxon>
        <taxon>Fungi</taxon>
        <taxon>Dikarya</taxon>
        <taxon>Basidiomycota</taxon>
        <taxon>Agaricomycotina</taxon>
        <taxon>Agaricomycetes</taxon>
        <taxon>Agaricomycetidae</taxon>
        <taxon>Agaricales</taxon>
        <taxon>Marasmiineae</taxon>
        <taxon>Mycenaceae</taxon>
        <taxon>Mycena</taxon>
    </lineage>
</organism>